<feature type="active site" description="Proton acceptor; for ring-opening step" evidence="3">
    <location>
        <position position="137"/>
    </location>
</feature>
<dbReference type="GO" id="GO:0006046">
    <property type="term" value="P:N-acetylglucosamine catabolic process"/>
    <property type="evidence" value="ECO:0007669"/>
    <property type="project" value="UniProtKB-UniRule"/>
</dbReference>
<dbReference type="eggNOG" id="COG0363">
    <property type="taxonomic scope" value="Bacteria"/>
</dbReference>
<dbReference type="InterPro" id="IPR037171">
    <property type="entry name" value="NagB/RpiA_transferase-like"/>
</dbReference>
<organism evidence="5 6">
    <name type="scientific">Mycoplasma crocodyli (strain ATCC 51981 / MP145)</name>
    <dbReference type="NCBI Taxonomy" id="512564"/>
    <lineage>
        <taxon>Bacteria</taxon>
        <taxon>Bacillati</taxon>
        <taxon>Mycoplasmatota</taxon>
        <taxon>Mollicutes</taxon>
        <taxon>Mycoplasmataceae</taxon>
        <taxon>Mycoplasma</taxon>
    </lineage>
</organism>
<dbReference type="Pfam" id="PF01182">
    <property type="entry name" value="Glucosamine_iso"/>
    <property type="match status" value="1"/>
</dbReference>
<feature type="active site" description="For ring-opening step" evidence="3">
    <location>
        <position position="142"/>
    </location>
</feature>
<comment type="catalytic activity">
    <reaction evidence="3">
        <text>alpha-D-glucosamine 6-phosphate + H2O = beta-D-fructose 6-phosphate + NH4(+)</text>
        <dbReference type="Rhea" id="RHEA:12172"/>
        <dbReference type="ChEBI" id="CHEBI:15377"/>
        <dbReference type="ChEBI" id="CHEBI:28938"/>
        <dbReference type="ChEBI" id="CHEBI:57634"/>
        <dbReference type="ChEBI" id="CHEBI:75989"/>
        <dbReference type="EC" id="3.5.99.6"/>
    </reaction>
</comment>
<evidence type="ECO:0000256" key="2">
    <source>
        <dbReference type="ARBA" id="ARBA00023277"/>
    </source>
</evidence>
<dbReference type="InterPro" id="IPR006148">
    <property type="entry name" value="Glc/Gal-6P_isomerase"/>
</dbReference>
<protein>
    <recommendedName>
        <fullName evidence="3">Glucosamine-6-phosphate deaminase</fullName>
        <ecNumber evidence="3">3.5.99.6</ecNumber>
    </recommendedName>
    <alternativeName>
        <fullName evidence="3">GlcN6P deaminase</fullName>
        <shortName evidence="3">GNPDA</shortName>
    </alternativeName>
    <alternativeName>
        <fullName evidence="3">Glucosamine-6-phosphate isomerase</fullName>
    </alternativeName>
</protein>
<comment type="pathway">
    <text evidence="3">Amino-sugar metabolism; N-acetylneuraminate degradation; D-fructose 6-phosphate from N-acetylneuraminate: step 5/5.</text>
</comment>
<dbReference type="GO" id="GO:0005975">
    <property type="term" value="P:carbohydrate metabolic process"/>
    <property type="evidence" value="ECO:0007669"/>
    <property type="project" value="InterPro"/>
</dbReference>
<dbReference type="NCBIfam" id="TIGR00502">
    <property type="entry name" value="nagB"/>
    <property type="match status" value="1"/>
</dbReference>
<dbReference type="STRING" id="512564.MCRO_0284"/>
<feature type="domain" description="Glucosamine/galactosamine-6-phosphate isomerase" evidence="4">
    <location>
        <begin position="11"/>
        <end position="228"/>
    </location>
</feature>
<dbReference type="PANTHER" id="PTHR11280:SF5">
    <property type="entry name" value="GLUCOSAMINE-6-PHOSPHATE ISOMERASE"/>
    <property type="match status" value="1"/>
</dbReference>
<accession>D5E593</accession>
<dbReference type="SUPFAM" id="SSF100950">
    <property type="entry name" value="NagB/RpiA/CoA transferase-like"/>
    <property type="match status" value="1"/>
</dbReference>
<feature type="active site" description="Proton acceptor; for enolization step" evidence="3">
    <location>
        <position position="67"/>
    </location>
</feature>
<comment type="similarity">
    <text evidence="3">Belongs to the glucosamine/galactosamine-6-phosphate isomerase family. NagB subfamily.</text>
</comment>
<dbReference type="GO" id="GO:0004342">
    <property type="term" value="F:glucosamine-6-phosphate deaminase activity"/>
    <property type="evidence" value="ECO:0007669"/>
    <property type="project" value="UniProtKB-UniRule"/>
</dbReference>
<dbReference type="RefSeq" id="WP_013054689.1">
    <property type="nucleotide sequence ID" value="NC_014014.1"/>
</dbReference>
<evidence type="ECO:0000256" key="3">
    <source>
        <dbReference type="HAMAP-Rule" id="MF_01241"/>
    </source>
</evidence>
<sequence length="242" mass="27203">MSIFYTKNHEEMSRTAADIIAKEIKKNPNIKICFATGSTPIDTYKFLIDKCKSKEISFKGVTSFNLDEYVNLDPKNHCSYHYFMDENLFNHIDIDRANINFPNGIGNIEKNAQEYEKTIAQKGGIDLMILGIGTNAHIAFNEPGSLKEGRTREVKLTKSTINSNEQYFDNPNDIPKTAISMGIGTILEAKKIILLASGLNKARAIYDSIDGDMTEQVPASFLRTHQNVTFIIDEEAANLLKR</sequence>
<dbReference type="HAMAP" id="MF_01241">
    <property type="entry name" value="GlcN6P_deamin"/>
    <property type="match status" value="1"/>
</dbReference>
<gene>
    <name evidence="3 5" type="primary">nagB</name>
    <name evidence="5" type="ordered locus">MCRO_0284</name>
</gene>
<dbReference type="GO" id="GO:0042802">
    <property type="term" value="F:identical protein binding"/>
    <property type="evidence" value="ECO:0007669"/>
    <property type="project" value="TreeGrafter"/>
</dbReference>
<dbReference type="PANTHER" id="PTHR11280">
    <property type="entry name" value="GLUCOSAMINE-6-PHOSPHATE ISOMERASE"/>
    <property type="match status" value="1"/>
</dbReference>
<reference evidence="5 6" key="3">
    <citation type="journal article" date="2011" name="J. Bacteriol.">
        <title>Genome sequences of Mycoplasma alligatoris A21JP2T and Mycoplasma crocodyli MP145T.</title>
        <authorList>
            <person name="Brown D.R."/>
            <person name="Farmerie W.G."/>
            <person name="May M."/>
            <person name="Benders G.A."/>
            <person name="Durkin A.S."/>
            <person name="Hlavinka K."/>
            <person name="Hostetler J."/>
            <person name="Jackson J."/>
            <person name="Johnson J."/>
            <person name="Miller R.H."/>
            <person name="Paralanov V."/>
            <person name="Radune D."/>
            <person name="Szczypinski B."/>
            <person name="Glass J.I."/>
        </authorList>
    </citation>
    <scope>NUCLEOTIDE SEQUENCE [LARGE SCALE GENOMIC DNA]</scope>
    <source>
        <strain evidence="6">ATCC 51981 / MP145</strain>
    </source>
</reference>
<comment type="caution">
    <text evidence="3">Lacks conserved residue(s) required for the propagation of feature annotation.</text>
</comment>
<dbReference type="InterPro" id="IPR004547">
    <property type="entry name" value="Glucosamine6P_isomerase"/>
</dbReference>
<dbReference type="KEGG" id="mcd:MCRO_0284"/>
<comment type="function">
    <text evidence="3">Catalyzes the reversible isomerization-deamination of glucosamine 6-phosphate (GlcN6P) to form fructose 6-phosphate (Fru6P) and ammonium ion.</text>
</comment>
<dbReference type="GO" id="GO:0005737">
    <property type="term" value="C:cytoplasm"/>
    <property type="evidence" value="ECO:0007669"/>
    <property type="project" value="TreeGrafter"/>
</dbReference>
<dbReference type="UniPathway" id="UPA00629">
    <property type="reaction ID" value="UER00684"/>
</dbReference>
<dbReference type="EMBL" id="CP001991">
    <property type="protein sequence ID" value="ADE19913.1"/>
    <property type="molecule type" value="Genomic_DNA"/>
</dbReference>
<dbReference type="GO" id="GO:0006043">
    <property type="term" value="P:glucosamine catabolic process"/>
    <property type="evidence" value="ECO:0007669"/>
    <property type="project" value="TreeGrafter"/>
</dbReference>
<dbReference type="CDD" id="cd01399">
    <property type="entry name" value="GlcN6P_deaminase"/>
    <property type="match status" value="1"/>
</dbReference>
<dbReference type="HOGENOM" id="CLU_049611_1_1_14"/>
<reference evidence="6" key="1">
    <citation type="submission" date="2010-03" db="EMBL/GenBank/DDBJ databases">
        <title>The complete genome of Mycoplasma crocodyli MP145.</title>
        <authorList>
            <person name="Glass J.I."/>
            <person name="Durkin A.S."/>
            <person name="Hostetler J."/>
            <person name="Jackson J."/>
            <person name="Johnson J."/>
            <person name="May M.A."/>
            <person name="Paralanov V."/>
            <person name="Radune D."/>
            <person name="Szczypinski B."/>
            <person name="Brown D.R."/>
        </authorList>
    </citation>
    <scope>NUCLEOTIDE SEQUENCE [LARGE SCALE GENOMIC DNA]</scope>
    <source>
        <strain evidence="6">ATCC 51981 / MP145</strain>
    </source>
</reference>
<proteinExistence type="inferred from homology"/>
<dbReference type="GO" id="GO:0019262">
    <property type="term" value="P:N-acetylneuraminate catabolic process"/>
    <property type="evidence" value="ECO:0007669"/>
    <property type="project" value="UniProtKB-UniRule"/>
</dbReference>
<dbReference type="OrthoDB" id="9791139at2"/>
<dbReference type="EC" id="3.5.99.6" evidence="3"/>
<evidence type="ECO:0000313" key="6">
    <source>
        <dbReference type="Proteomes" id="UP000001845"/>
    </source>
</evidence>
<evidence type="ECO:0000313" key="5">
    <source>
        <dbReference type="EMBL" id="ADE19913.1"/>
    </source>
</evidence>
<keyword evidence="6" id="KW-1185">Reference proteome</keyword>
<keyword evidence="1 3" id="KW-0378">Hydrolase</keyword>
<dbReference type="AlphaFoldDB" id="D5E593"/>
<evidence type="ECO:0000259" key="4">
    <source>
        <dbReference type="Pfam" id="PF01182"/>
    </source>
</evidence>
<evidence type="ECO:0000256" key="1">
    <source>
        <dbReference type="ARBA" id="ARBA00022801"/>
    </source>
</evidence>
<keyword evidence="2 3" id="KW-0119">Carbohydrate metabolism</keyword>
<dbReference type="Gene3D" id="3.40.50.1360">
    <property type="match status" value="1"/>
</dbReference>
<reference key="2">
    <citation type="submission" date="2010-03" db="EMBL/GenBank/DDBJ databases">
        <authorList>
            <person name="Ma Z."/>
            <person name="Wang X."/>
            <person name="Liu H."/>
        </authorList>
    </citation>
    <scope>NUCLEOTIDE SEQUENCE</scope>
    <source>
        <strain>MP145</strain>
    </source>
</reference>
<dbReference type="Proteomes" id="UP000001845">
    <property type="component" value="Chromosome"/>
</dbReference>
<name>D5E593_MYCCM</name>
<feature type="active site" description="For ring-opening step" evidence="3">
    <location>
        <position position="135"/>
    </location>
</feature>